<sequence length="63" mass="7119">MLLMLLSARVNKRSISVSMRIIGKDVSTSLRAFMHSDEANMHPKHLMKLCPQSMPSCIIHLVI</sequence>
<dbReference type="AlphaFoldDB" id="A0A1A9VC30"/>
<protein>
    <submittedName>
        <fullName evidence="1">Uncharacterized protein</fullName>
    </submittedName>
</protein>
<dbReference type="EnsemblMetazoa" id="GAUT032466-RA">
    <property type="protein sequence ID" value="GAUT032466-PA"/>
    <property type="gene ID" value="GAUT032466"/>
</dbReference>
<dbReference type="Proteomes" id="UP000078200">
    <property type="component" value="Unassembled WGS sequence"/>
</dbReference>
<name>A0A1A9VC30_GLOAU</name>
<reference evidence="1" key="1">
    <citation type="submission" date="2020-05" db="UniProtKB">
        <authorList>
            <consortium name="EnsemblMetazoa"/>
        </authorList>
    </citation>
    <scope>IDENTIFICATION</scope>
    <source>
        <strain evidence="1">TTRI</strain>
    </source>
</reference>
<organism evidence="1 2">
    <name type="scientific">Glossina austeni</name>
    <name type="common">Savannah tsetse fly</name>
    <dbReference type="NCBI Taxonomy" id="7395"/>
    <lineage>
        <taxon>Eukaryota</taxon>
        <taxon>Metazoa</taxon>
        <taxon>Ecdysozoa</taxon>
        <taxon>Arthropoda</taxon>
        <taxon>Hexapoda</taxon>
        <taxon>Insecta</taxon>
        <taxon>Pterygota</taxon>
        <taxon>Neoptera</taxon>
        <taxon>Endopterygota</taxon>
        <taxon>Diptera</taxon>
        <taxon>Brachycera</taxon>
        <taxon>Muscomorpha</taxon>
        <taxon>Hippoboscoidea</taxon>
        <taxon>Glossinidae</taxon>
        <taxon>Glossina</taxon>
    </lineage>
</organism>
<evidence type="ECO:0000313" key="2">
    <source>
        <dbReference type="Proteomes" id="UP000078200"/>
    </source>
</evidence>
<accession>A0A1A9VC30</accession>
<proteinExistence type="predicted"/>
<evidence type="ECO:0000313" key="1">
    <source>
        <dbReference type="EnsemblMetazoa" id="GAUT032466-PA"/>
    </source>
</evidence>
<keyword evidence="2" id="KW-1185">Reference proteome</keyword>
<dbReference type="VEuPathDB" id="VectorBase:GAUT032466"/>